<dbReference type="InParanoid" id="D0NR62"/>
<dbReference type="GeneID" id="9473990"/>
<gene>
    <name evidence="1" type="ORF">PITG_15404</name>
</gene>
<evidence type="ECO:0000313" key="1">
    <source>
        <dbReference type="EMBL" id="EEY63184.1"/>
    </source>
</evidence>
<sequence length="124" mass="14105">MLGIGVRRRLDMFVANAVQNVEDDQFDAIDELQIESSVNLTDEQRAAVEVLIEKAVIISFPADMVPALRRMATQFDIWRLRLGDDPPARKYPPEVRQFSDEAPRVDGRAPLFRCASVVSSFDRR</sequence>
<dbReference type="RefSeq" id="XP_002898361.1">
    <property type="nucleotide sequence ID" value="XM_002898315.1"/>
</dbReference>
<proteinExistence type="predicted"/>
<dbReference type="EMBL" id="DS028154">
    <property type="protein sequence ID" value="EEY63184.1"/>
    <property type="molecule type" value="Genomic_DNA"/>
</dbReference>
<name>D0NR62_PHYIT</name>
<dbReference type="KEGG" id="pif:PITG_15404"/>
<dbReference type="Proteomes" id="UP000006643">
    <property type="component" value="Unassembled WGS sequence"/>
</dbReference>
<protein>
    <submittedName>
        <fullName evidence="1">Uncharacterized protein</fullName>
    </submittedName>
</protein>
<accession>D0NR62</accession>
<dbReference type="VEuPathDB" id="FungiDB:PITG_15404"/>
<evidence type="ECO:0000313" key="2">
    <source>
        <dbReference type="Proteomes" id="UP000006643"/>
    </source>
</evidence>
<reference evidence="2" key="1">
    <citation type="journal article" date="2009" name="Nature">
        <title>Genome sequence and analysis of the Irish potato famine pathogen Phytophthora infestans.</title>
        <authorList>
            <consortium name="The Broad Institute Genome Sequencing Platform"/>
            <person name="Haas B.J."/>
            <person name="Kamoun S."/>
            <person name="Zody M.C."/>
            <person name="Jiang R.H."/>
            <person name="Handsaker R.E."/>
            <person name="Cano L.M."/>
            <person name="Grabherr M."/>
            <person name="Kodira C.D."/>
            <person name="Raffaele S."/>
            <person name="Torto-Alalibo T."/>
            <person name="Bozkurt T.O."/>
            <person name="Ah-Fong A.M."/>
            <person name="Alvarado L."/>
            <person name="Anderson V.L."/>
            <person name="Armstrong M.R."/>
            <person name="Avrova A."/>
            <person name="Baxter L."/>
            <person name="Beynon J."/>
            <person name="Boevink P.C."/>
            <person name="Bollmann S.R."/>
            <person name="Bos J.I."/>
            <person name="Bulone V."/>
            <person name="Cai G."/>
            <person name="Cakir C."/>
            <person name="Carrington J.C."/>
            <person name="Chawner M."/>
            <person name="Conti L."/>
            <person name="Costanzo S."/>
            <person name="Ewan R."/>
            <person name="Fahlgren N."/>
            <person name="Fischbach M.A."/>
            <person name="Fugelstad J."/>
            <person name="Gilroy E.M."/>
            <person name="Gnerre S."/>
            <person name="Green P.J."/>
            <person name="Grenville-Briggs L.J."/>
            <person name="Griffith J."/>
            <person name="Grunwald N.J."/>
            <person name="Horn K."/>
            <person name="Horner N.R."/>
            <person name="Hu C.H."/>
            <person name="Huitema E."/>
            <person name="Jeong D.H."/>
            <person name="Jones A.M."/>
            <person name="Jones J.D."/>
            <person name="Jones R.W."/>
            <person name="Karlsson E.K."/>
            <person name="Kunjeti S.G."/>
            <person name="Lamour K."/>
            <person name="Liu Z."/>
            <person name="Ma L."/>
            <person name="Maclean D."/>
            <person name="Chibucos M.C."/>
            <person name="McDonald H."/>
            <person name="McWalters J."/>
            <person name="Meijer H.J."/>
            <person name="Morgan W."/>
            <person name="Morris P.F."/>
            <person name="Munro C.A."/>
            <person name="O'Neill K."/>
            <person name="Ospina-Giraldo M."/>
            <person name="Pinzon A."/>
            <person name="Pritchard L."/>
            <person name="Ramsahoye B."/>
            <person name="Ren Q."/>
            <person name="Restrepo S."/>
            <person name="Roy S."/>
            <person name="Sadanandom A."/>
            <person name="Savidor A."/>
            <person name="Schornack S."/>
            <person name="Schwartz D.C."/>
            <person name="Schumann U.D."/>
            <person name="Schwessinger B."/>
            <person name="Seyer L."/>
            <person name="Sharpe T."/>
            <person name="Silvar C."/>
            <person name="Song J."/>
            <person name="Studholme D.J."/>
            <person name="Sykes S."/>
            <person name="Thines M."/>
            <person name="van de Vondervoort P.J."/>
            <person name="Phuntumart V."/>
            <person name="Wawra S."/>
            <person name="Weide R."/>
            <person name="Win J."/>
            <person name="Young C."/>
            <person name="Zhou S."/>
            <person name="Fry W."/>
            <person name="Meyers B.C."/>
            <person name="van West P."/>
            <person name="Ristaino J."/>
            <person name="Govers F."/>
            <person name="Birch P.R."/>
            <person name="Whisson S.C."/>
            <person name="Judelson H.S."/>
            <person name="Nusbaum C."/>
        </authorList>
    </citation>
    <scope>NUCLEOTIDE SEQUENCE [LARGE SCALE GENOMIC DNA]</scope>
    <source>
        <strain evidence="2">T30-4</strain>
    </source>
</reference>
<dbReference type="AlphaFoldDB" id="D0NR62"/>
<dbReference type="HOGENOM" id="CLU_2008396_0_0_1"/>
<organism evidence="1 2">
    <name type="scientific">Phytophthora infestans (strain T30-4)</name>
    <name type="common">Potato late blight agent</name>
    <dbReference type="NCBI Taxonomy" id="403677"/>
    <lineage>
        <taxon>Eukaryota</taxon>
        <taxon>Sar</taxon>
        <taxon>Stramenopiles</taxon>
        <taxon>Oomycota</taxon>
        <taxon>Peronosporomycetes</taxon>
        <taxon>Peronosporales</taxon>
        <taxon>Peronosporaceae</taxon>
        <taxon>Phytophthora</taxon>
    </lineage>
</organism>
<keyword evidence="2" id="KW-1185">Reference proteome</keyword>
<dbReference type="OrthoDB" id="128789at2759"/>